<dbReference type="Pfam" id="PF00069">
    <property type="entry name" value="Pkinase"/>
    <property type="match status" value="1"/>
</dbReference>
<accession>A0A3L6PZM0</accession>
<dbReference type="GO" id="GO:0005524">
    <property type="term" value="F:ATP binding"/>
    <property type="evidence" value="ECO:0007669"/>
    <property type="project" value="InterPro"/>
</dbReference>
<proteinExistence type="predicted"/>
<reference evidence="3" key="1">
    <citation type="journal article" date="2019" name="Nat. Commun.">
        <title>The genome of broomcorn millet.</title>
        <authorList>
            <person name="Zou C."/>
            <person name="Miki D."/>
            <person name="Li D."/>
            <person name="Tang Q."/>
            <person name="Xiao L."/>
            <person name="Rajput S."/>
            <person name="Deng P."/>
            <person name="Jia W."/>
            <person name="Huang R."/>
            <person name="Zhang M."/>
            <person name="Sun Y."/>
            <person name="Hu J."/>
            <person name="Fu X."/>
            <person name="Schnable P.S."/>
            <person name="Li F."/>
            <person name="Zhang H."/>
            <person name="Feng B."/>
            <person name="Zhu X."/>
            <person name="Liu R."/>
            <person name="Schnable J.C."/>
            <person name="Zhu J.-K."/>
            <person name="Zhang H."/>
        </authorList>
    </citation>
    <scope>NUCLEOTIDE SEQUENCE [LARGE SCALE GENOMIC DNA]</scope>
</reference>
<feature type="domain" description="Protein kinase" evidence="1">
    <location>
        <begin position="1"/>
        <end position="154"/>
    </location>
</feature>
<dbReference type="OrthoDB" id="688481at2759"/>
<dbReference type="STRING" id="4540.A0A3L6PZM0"/>
<dbReference type="PANTHER" id="PTHR27006">
    <property type="entry name" value="PROMASTIGOTE SURFACE ANTIGEN PROTEIN PSA"/>
    <property type="match status" value="1"/>
</dbReference>
<dbReference type="InterPro" id="IPR000719">
    <property type="entry name" value="Prot_kinase_dom"/>
</dbReference>
<dbReference type="InterPro" id="IPR011009">
    <property type="entry name" value="Kinase-like_dom_sf"/>
</dbReference>
<dbReference type="AlphaFoldDB" id="A0A3L6PZM0"/>
<name>A0A3L6PZM0_PANMI</name>
<sequence>MDVKPSNILLDSNMNPKITDFNISMVLHDGDDEITGDDILGTLGYIPPECFENSIISMMNDVYAFGVTVINTISVMCRNIQPCERLLCTWAWDAWEAGQMEDVFDPKLYEGSPLREIKRCVKVGLLCLQSDRADRPTMADVLEMIHGKKRLPTLKKPAYMESESESEIESITEGSCNRWNRTRNRKSLHMVGHRRR</sequence>
<dbReference type="EMBL" id="PQIB02000014">
    <property type="protein sequence ID" value="RLM69172.1"/>
    <property type="molecule type" value="Genomic_DNA"/>
</dbReference>
<dbReference type="GO" id="GO:0004672">
    <property type="term" value="F:protein kinase activity"/>
    <property type="evidence" value="ECO:0007669"/>
    <property type="project" value="InterPro"/>
</dbReference>
<dbReference type="Gene3D" id="1.10.510.10">
    <property type="entry name" value="Transferase(Phosphotransferase) domain 1"/>
    <property type="match status" value="1"/>
</dbReference>
<keyword evidence="3" id="KW-1185">Reference proteome</keyword>
<organism evidence="2 3">
    <name type="scientific">Panicum miliaceum</name>
    <name type="common">Proso millet</name>
    <name type="synonym">Broomcorn millet</name>
    <dbReference type="NCBI Taxonomy" id="4540"/>
    <lineage>
        <taxon>Eukaryota</taxon>
        <taxon>Viridiplantae</taxon>
        <taxon>Streptophyta</taxon>
        <taxon>Embryophyta</taxon>
        <taxon>Tracheophyta</taxon>
        <taxon>Spermatophyta</taxon>
        <taxon>Magnoliopsida</taxon>
        <taxon>Liliopsida</taxon>
        <taxon>Poales</taxon>
        <taxon>Poaceae</taxon>
        <taxon>PACMAD clade</taxon>
        <taxon>Panicoideae</taxon>
        <taxon>Panicodae</taxon>
        <taxon>Paniceae</taxon>
        <taxon>Panicinae</taxon>
        <taxon>Panicum</taxon>
        <taxon>Panicum sect. Panicum</taxon>
    </lineage>
</organism>
<comment type="caution">
    <text evidence="2">The sequence shown here is derived from an EMBL/GenBank/DDBJ whole genome shotgun (WGS) entry which is preliminary data.</text>
</comment>
<evidence type="ECO:0000313" key="3">
    <source>
        <dbReference type="Proteomes" id="UP000275267"/>
    </source>
</evidence>
<dbReference type="PANTHER" id="PTHR27006:SF601">
    <property type="entry name" value="PROTEIN KINASE DOMAIN-CONTAINING PROTEIN"/>
    <property type="match status" value="1"/>
</dbReference>
<dbReference type="Proteomes" id="UP000275267">
    <property type="component" value="Unassembled WGS sequence"/>
</dbReference>
<evidence type="ECO:0000259" key="1">
    <source>
        <dbReference type="PROSITE" id="PS50011"/>
    </source>
</evidence>
<evidence type="ECO:0000313" key="2">
    <source>
        <dbReference type="EMBL" id="RLM69172.1"/>
    </source>
</evidence>
<gene>
    <name evidence="2" type="ORF">C2845_PM17G14600</name>
</gene>
<dbReference type="PROSITE" id="PS50011">
    <property type="entry name" value="PROTEIN_KINASE_DOM"/>
    <property type="match status" value="1"/>
</dbReference>
<protein>
    <recommendedName>
        <fullName evidence="1">Protein kinase domain-containing protein</fullName>
    </recommendedName>
</protein>
<dbReference type="SUPFAM" id="SSF56112">
    <property type="entry name" value="Protein kinase-like (PK-like)"/>
    <property type="match status" value="1"/>
</dbReference>